<accession>A0A015T059</accession>
<proteinExistence type="predicted"/>
<dbReference type="AlphaFoldDB" id="A0A015T059"/>
<reference evidence="1 2" key="1">
    <citation type="submission" date="2014-02" db="EMBL/GenBank/DDBJ databases">
        <authorList>
            <person name="Sears C."/>
            <person name="Carroll K."/>
            <person name="Sack B.R."/>
            <person name="Qadri F."/>
            <person name="Myers L.L."/>
            <person name="Chung G.-T."/>
            <person name="Escheverria P."/>
            <person name="Fraser C.M."/>
            <person name="Sadzewicz L."/>
            <person name="Shefchek K.A."/>
            <person name="Tallon L."/>
            <person name="Das S.P."/>
            <person name="Daugherty S."/>
            <person name="Mongodin E.F."/>
        </authorList>
    </citation>
    <scope>NUCLEOTIDE SEQUENCE [LARGE SCALE GENOMIC DNA]</scope>
    <source>
        <strain evidence="2">3988T(B)14</strain>
    </source>
</reference>
<name>A0A015T059_BACFG</name>
<protein>
    <submittedName>
        <fullName evidence="1">Uncharacterized protein</fullName>
    </submittedName>
</protein>
<dbReference type="EMBL" id="JGCY01000221">
    <property type="protein sequence ID" value="EXY75882.1"/>
    <property type="molecule type" value="Genomic_DNA"/>
</dbReference>
<dbReference type="PATRIC" id="fig|1339315.3.peg.1079"/>
<evidence type="ECO:0000313" key="2">
    <source>
        <dbReference type="Proteomes" id="UP000020529"/>
    </source>
</evidence>
<organism evidence="1 2">
    <name type="scientific">Bacteroides fragilis str. 3988T(B)14</name>
    <dbReference type="NCBI Taxonomy" id="1339315"/>
    <lineage>
        <taxon>Bacteria</taxon>
        <taxon>Pseudomonadati</taxon>
        <taxon>Bacteroidota</taxon>
        <taxon>Bacteroidia</taxon>
        <taxon>Bacteroidales</taxon>
        <taxon>Bacteroidaceae</taxon>
        <taxon>Bacteroides</taxon>
    </lineage>
</organism>
<sequence>MLKNILTNVLFGLSEVPVEQFMQSSNAFSEIGFFHNESCSEFT</sequence>
<gene>
    <name evidence="1" type="ORF">M124_0262</name>
</gene>
<dbReference type="Proteomes" id="UP000020529">
    <property type="component" value="Unassembled WGS sequence"/>
</dbReference>
<comment type="caution">
    <text evidence="1">The sequence shown here is derived from an EMBL/GenBank/DDBJ whole genome shotgun (WGS) entry which is preliminary data.</text>
</comment>
<evidence type="ECO:0000313" key="1">
    <source>
        <dbReference type="EMBL" id="EXY75882.1"/>
    </source>
</evidence>